<protein>
    <recommendedName>
        <fullName evidence="5">Methyltransferase type 11 domain-containing protein</fullName>
    </recommendedName>
</protein>
<dbReference type="OrthoDB" id="416496at2759"/>
<evidence type="ECO:0000256" key="1">
    <source>
        <dbReference type="ARBA" id="ARBA00022603"/>
    </source>
</evidence>
<reference evidence="6" key="1">
    <citation type="submission" date="2020-12" db="EMBL/GenBank/DDBJ databases">
        <authorList>
            <person name="Iha C."/>
        </authorList>
    </citation>
    <scope>NUCLEOTIDE SEQUENCE</scope>
</reference>
<dbReference type="Gene3D" id="3.40.50.150">
    <property type="entry name" value="Vaccinia Virus protein VP39"/>
    <property type="match status" value="1"/>
</dbReference>
<evidence type="ECO:0000313" key="6">
    <source>
        <dbReference type="EMBL" id="CAD7695689.1"/>
    </source>
</evidence>
<evidence type="ECO:0000259" key="5">
    <source>
        <dbReference type="Pfam" id="PF08241"/>
    </source>
</evidence>
<feature type="chain" id="PRO_5035778728" description="Methyltransferase type 11 domain-containing protein" evidence="4">
    <location>
        <begin position="18"/>
        <end position="232"/>
    </location>
</feature>
<dbReference type="PANTHER" id="PTHR45036">
    <property type="entry name" value="METHYLTRANSFERASE LIKE 7B"/>
    <property type="match status" value="1"/>
</dbReference>
<evidence type="ECO:0000313" key="7">
    <source>
        <dbReference type="Proteomes" id="UP000708148"/>
    </source>
</evidence>
<feature type="signal peptide" evidence="4">
    <location>
        <begin position="1"/>
        <end position="17"/>
    </location>
</feature>
<dbReference type="InterPro" id="IPR029063">
    <property type="entry name" value="SAM-dependent_MTases_sf"/>
</dbReference>
<accession>A0A8S1IL73</accession>
<evidence type="ECO:0000256" key="4">
    <source>
        <dbReference type="SAM" id="SignalP"/>
    </source>
</evidence>
<dbReference type="InterPro" id="IPR023576">
    <property type="entry name" value="UbiE/COQ5_MeTrFase_CS"/>
</dbReference>
<keyword evidence="3" id="KW-0949">S-adenosyl-L-methionine</keyword>
<dbReference type="GO" id="GO:0008757">
    <property type="term" value="F:S-adenosylmethionine-dependent methyltransferase activity"/>
    <property type="evidence" value="ECO:0007669"/>
    <property type="project" value="InterPro"/>
</dbReference>
<name>A0A8S1IL73_9CHLO</name>
<organism evidence="6 7">
    <name type="scientific">Ostreobium quekettii</name>
    <dbReference type="NCBI Taxonomy" id="121088"/>
    <lineage>
        <taxon>Eukaryota</taxon>
        <taxon>Viridiplantae</taxon>
        <taxon>Chlorophyta</taxon>
        <taxon>core chlorophytes</taxon>
        <taxon>Ulvophyceae</taxon>
        <taxon>TCBD clade</taxon>
        <taxon>Bryopsidales</taxon>
        <taxon>Ostreobineae</taxon>
        <taxon>Ostreobiaceae</taxon>
        <taxon>Ostreobium</taxon>
    </lineage>
</organism>
<keyword evidence="2" id="KW-0808">Transferase</keyword>
<gene>
    <name evidence="6" type="ORF">OSTQU699_LOCUS1050</name>
</gene>
<dbReference type="PROSITE" id="PS01184">
    <property type="entry name" value="UBIE_2"/>
    <property type="match status" value="1"/>
</dbReference>
<feature type="domain" description="Methyltransferase type 11" evidence="5">
    <location>
        <begin position="71"/>
        <end position="168"/>
    </location>
</feature>
<comment type="caution">
    <text evidence="6">The sequence shown here is derived from an EMBL/GenBank/DDBJ whole genome shotgun (WGS) entry which is preliminary data.</text>
</comment>
<keyword evidence="7" id="KW-1185">Reference proteome</keyword>
<keyword evidence="4" id="KW-0732">Signal</keyword>
<dbReference type="GO" id="GO:0032259">
    <property type="term" value="P:methylation"/>
    <property type="evidence" value="ECO:0007669"/>
    <property type="project" value="UniProtKB-KW"/>
</dbReference>
<dbReference type="InterPro" id="IPR052356">
    <property type="entry name" value="Thiol_S-MT"/>
</dbReference>
<keyword evidence="1" id="KW-0489">Methyltransferase</keyword>
<dbReference type="InterPro" id="IPR013216">
    <property type="entry name" value="Methyltransf_11"/>
</dbReference>
<sequence>MWPRRSVLGACLSLAASQGMMRPPDGRCDGGAAYDGFADTYDDLNGGSLPELLGLTKLRRRACAEASGHVLEVGAGTGLNLPWYDQRAVVDLVSLDESSEMLGVAGRRAAQLGLSDWVTFQKGDAAHLPFSDGTFDTVLDTFSLCVFSEPVAVLKEMRRVLKPGGLLLLLEHTRSTNALLGAYQDVTTGPVSLTSKGCVWSQDVPALLRAAGVQISRSEPALGGLVALFRGR</sequence>
<dbReference type="Proteomes" id="UP000708148">
    <property type="component" value="Unassembled WGS sequence"/>
</dbReference>
<evidence type="ECO:0000256" key="3">
    <source>
        <dbReference type="ARBA" id="ARBA00022691"/>
    </source>
</evidence>
<dbReference type="EMBL" id="CAJHUC010000377">
    <property type="protein sequence ID" value="CAD7695689.1"/>
    <property type="molecule type" value="Genomic_DNA"/>
</dbReference>
<evidence type="ECO:0000256" key="2">
    <source>
        <dbReference type="ARBA" id="ARBA00022679"/>
    </source>
</evidence>
<dbReference type="AlphaFoldDB" id="A0A8S1IL73"/>
<proteinExistence type="predicted"/>
<dbReference type="PANTHER" id="PTHR45036:SF1">
    <property type="entry name" value="METHYLTRANSFERASE LIKE 7A"/>
    <property type="match status" value="1"/>
</dbReference>
<dbReference type="Pfam" id="PF08241">
    <property type="entry name" value="Methyltransf_11"/>
    <property type="match status" value="1"/>
</dbReference>
<dbReference type="SUPFAM" id="SSF53335">
    <property type="entry name" value="S-adenosyl-L-methionine-dependent methyltransferases"/>
    <property type="match status" value="1"/>
</dbReference>
<dbReference type="CDD" id="cd02440">
    <property type="entry name" value="AdoMet_MTases"/>
    <property type="match status" value="1"/>
</dbReference>